<evidence type="ECO:0000256" key="4">
    <source>
        <dbReference type="ARBA" id="ARBA00022737"/>
    </source>
</evidence>
<dbReference type="SMART" id="SM00139">
    <property type="entry name" value="MyTH4"/>
    <property type="match status" value="1"/>
</dbReference>
<dbReference type="SUPFAM" id="SSF51045">
    <property type="entry name" value="WW domain"/>
    <property type="match status" value="1"/>
</dbReference>
<sequence length="1007" mass="112576">GDVSRKQDAQCCCHVLLFPHSSDWVEIIEPRSQERMYVNLATGECGWEPPPNLKVRQSDQKQWWELFDHNNNRFYYYNAITRQTVWHRPQGCDIVPLAQLQAMKRSQPDCQGRQHRGSGGSDSRSTPVPVALLQEMERAKGDCAAEKRLDTGTKAAMLVKSAPEANSQKSLPKAAIYAQPQSMSQSPGAAKQMPAGEAKQSMQIKKTENGGFCLVLMNGPTSPTPPRSQAGTPQPASPKYASPAPIYDEPSLESPIYDEPPVDMDTESMSMSGMSPPRSPSNSLKKQLQPTKLLQHPSIQQQQGAKKHARNPSSTEYSPAGKEYIKHMVNIDQSSKLSHSAAATADASTKLPGQLASKDSFKQSWRILEANVLKSIEAHHSRQSSLQTQEYQTGISHQDSGYSTGPSPSLRKRKGRRHGTGQGRPGSVGSSSELTALNDKLIAEMRAVVGRSAACRGSKASLDAQSLEGGIPAESSKVRFQSDHLKKCINRSSRDDVSASNRSLYRPGMESRGSFPNDVAAPQDTVRQKRTFEKIDSLEKNVTSQTSLSSSGAMRRSSQNSGQPGGCTGYHFPYNTLRKPISQSSMADWASKNLNMHTQGIFRRRISISNMLSWNGSSIKKPMLITSNRAIKKEACEMFKLVQSYMGDRQTRMDRNHVALVTVTKCWSMQGLRDELYIQLIRQTTDNTCYRSLAWGWELMAISLAFFSPSPKFQSYLEGYIYRHLDSDENSKFAQRIKELVDLKNKKNSKSRKKRKQNTEEEGLPISTYAKYCYRKLQKVAVTGGKKGLRKPTVEEITHARNAIVTPSLFGSSLEEIMLRQQDMYPGHKLPWVQTQLSQQVLALGGEQTEGIFSTLSQITRKNKQPLQVQESSVHLAVLMPSAFCPASLLKLWYRELEEPVIPQQFYKECISNYENPDAAVAVVHLLPELNRLVLCYLIHFLQIFAQPSNVGRTKMDVNNLAMVMAPNCLRCQSDDPRIIFENTRKEMSFLRMLIVHLDTSFIKGLV</sequence>
<keyword evidence="6" id="KW-0539">Nucleus</keyword>
<evidence type="ECO:0000256" key="5">
    <source>
        <dbReference type="ARBA" id="ARBA00022990"/>
    </source>
</evidence>
<evidence type="ECO:0000259" key="9">
    <source>
        <dbReference type="PROSITE" id="PS50020"/>
    </source>
</evidence>
<keyword evidence="2" id="KW-0343">GTPase activation</keyword>
<feature type="domain" description="MyTH4" evidence="11">
    <location>
        <begin position="614"/>
        <end position="765"/>
    </location>
</feature>
<dbReference type="SMART" id="SM00456">
    <property type="entry name" value="WW"/>
    <property type="match status" value="2"/>
</dbReference>
<dbReference type="PANTHER" id="PTHR45876:SF6">
    <property type="entry name" value="RHO GTPASE-ACTIVATING PROTEIN 39-LIKE"/>
    <property type="match status" value="1"/>
</dbReference>
<dbReference type="CDD" id="cd00201">
    <property type="entry name" value="WW"/>
    <property type="match status" value="1"/>
</dbReference>
<feature type="region of interest" description="Disordered" evidence="8">
    <location>
        <begin position="491"/>
        <end position="567"/>
    </location>
</feature>
<dbReference type="PANTHER" id="PTHR45876">
    <property type="entry name" value="FI04035P"/>
    <property type="match status" value="1"/>
</dbReference>
<dbReference type="InterPro" id="IPR000198">
    <property type="entry name" value="RhoGAP_dom"/>
</dbReference>
<dbReference type="GO" id="GO:0005096">
    <property type="term" value="F:GTPase activator activity"/>
    <property type="evidence" value="ECO:0007669"/>
    <property type="project" value="UniProtKB-KW"/>
</dbReference>
<dbReference type="GO" id="GO:0005634">
    <property type="term" value="C:nucleus"/>
    <property type="evidence" value="ECO:0007669"/>
    <property type="project" value="UniProtKB-SubCell"/>
</dbReference>
<feature type="domain" description="WW" evidence="9">
    <location>
        <begin position="18"/>
        <end position="52"/>
    </location>
</feature>
<organism evidence="12 13">
    <name type="scientific">Anas platyrhynchos platyrhynchos</name>
    <name type="common">Northern mallard</name>
    <dbReference type="NCBI Taxonomy" id="8840"/>
    <lineage>
        <taxon>Eukaryota</taxon>
        <taxon>Metazoa</taxon>
        <taxon>Chordata</taxon>
        <taxon>Craniata</taxon>
        <taxon>Vertebrata</taxon>
        <taxon>Euteleostomi</taxon>
        <taxon>Archelosauria</taxon>
        <taxon>Archosauria</taxon>
        <taxon>Dinosauria</taxon>
        <taxon>Saurischia</taxon>
        <taxon>Theropoda</taxon>
        <taxon>Coelurosauria</taxon>
        <taxon>Aves</taxon>
        <taxon>Neognathae</taxon>
        <taxon>Galloanserae</taxon>
        <taxon>Anseriformes</taxon>
        <taxon>Anatidae</taxon>
        <taxon>Anatinae</taxon>
        <taxon>Anas</taxon>
    </lineage>
</organism>
<dbReference type="FunFam" id="1.10.555.10:FF:000011">
    <property type="entry name" value="Rho GTPase-activating protein 39"/>
    <property type="match status" value="1"/>
</dbReference>
<dbReference type="SUPFAM" id="SSF48350">
    <property type="entry name" value="GTPase activation domain, GAP"/>
    <property type="match status" value="1"/>
</dbReference>
<dbReference type="HOGENOM" id="CLU_005171_0_0_1"/>
<keyword evidence="13" id="KW-1185">Reference proteome</keyword>
<evidence type="ECO:0000259" key="10">
    <source>
        <dbReference type="PROSITE" id="PS50238"/>
    </source>
</evidence>
<reference evidence="12 13" key="1">
    <citation type="submission" date="2017-10" db="EMBL/GenBank/DDBJ databases">
        <title>A new Pekin duck reference genome.</title>
        <authorList>
            <person name="Hou Z.-C."/>
            <person name="Zhou Z.-K."/>
            <person name="Zhu F."/>
            <person name="Hou S.-S."/>
        </authorList>
    </citation>
    <scope>NUCLEOTIDE SEQUENCE [LARGE SCALE GENOMIC DNA]</scope>
</reference>
<evidence type="ECO:0000256" key="1">
    <source>
        <dbReference type="ARBA" id="ARBA00004123"/>
    </source>
</evidence>
<dbReference type="PROSITE" id="PS51016">
    <property type="entry name" value="MYTH4"/>
    <property type="match status" value="1"/>
</dbReference>
<feature type="region of interest" description="Disordered" evidence="8">
    <location>
        <begin position="177"/>
        <end position="319"/>
    </location>
</feature>
<dbReference type="Pfam" id="PF00620">
    <property type="entry name" value="RhoGAP"/>
    <property type="match status" value="1"/>
</dbReference>
<evidence type="ECO:0000256" key="2">
    <source>
        <dbReference type="ARBA" id="ARBA00022468"/>
    </source>
</evidence>
<evidence type="ECO:0000256" key="8">
    <source>
        <dbReference type="SAM" id="MobiDB-lite"/>
    </source>
</evidence>
<dbReference type="AlphaFoldDB" id="U3I6S0"/>
<dbReference type="InterPro" id="IPR000857">
    <property type="entry name" value="MyTH4_dom"/>
</dbReference>
<dbReference type="GeneTree" id="ENSGT00940000164502"/>
<evidence type="ECO:0000313" key="12">
    <source>
        <dbReference type="Ensembl" id="ENSAPLP00000002941.2"/>
    </source>
</evidence>
<dbReference type="FunFam" id="2.20.70.10:FF:000022">
    <property type="entry name" value="Rho GTPase activating protein 39"/>
    <property type="match status" value="1"/>
</dbReference>
<feature type="region of interest" description="Disordered" evidence="8">
    <location>
        <begin position="105"/>
        <end position="127"/>
    </location>
</feature>
<evidence type="ECO:0000313" key="13">
    <source>
        <dbReference type="Proteomes" id="UP000016666"/>
    </source>
</evidence>
<proteinExistence type="predicted"/>
<dbReference type="PROSITE" id="PS50238">
    <property type="entry name" value="RHOGAP"/>
    <property type="match status" value="1"/>
</dbReference>
<dbReference type="CDD" id="cd04389">
    <property type="entry name" value="RhoGAP_KIAA1688"/>
    <property type="match status" value="1"/>
</dbReference>
<dbReference type="Pfam" id="PF00784">
    <property type="entry name" value="MyTH4"/>
    <property type="match status" value="1"/>
</dbReference>
<accession>U3I6S0</accession>
<dbReference type="PROSITE" id="PS50020">
    <property type="entry name" value="WW_DOMAIN_2"/>
    <property type="match status" value="2"/>
</dbReference>
<reference evidence="12" key="2">
    <citation type="submission" date="2025-08" db="UniProtKB">
        <authorList>
            <consortium name="Ensembl"/>
        </authorList>
    </citation>
    <scope>IDENTIFICATION</scope>
</reference>
<comment type="subcellular location">
    <subcellularLocation>
        <location evidence="1">Nucleus</location>
    </subcellularLocation>
</comment>
<feature type="compositionally biased region" description="Low complexity" evidence="8">
    <location>
        <begin position="268"/>
        <end position="295"/>
    </location>
</feature>
<dbReference type="Proteomes" id="UP000016666">
    <property type="component" value="Chromosome 21"/>
</dbReference>
<reference evidence="12" key="3">
    <citation type="submission" date="2025-09" db="UniProtKB">
        <authorList>
            <consortium name="Ensembl"/>
        </authorList>
    </citation>
    <scope>IDENTIFICATION</scope>
</reference>
<feature type="compositionally biased region" description="Basic residues" evidence="8">
    <location>
        <begin position="410"/>
        <end position="419"/>
    </location>
</feature>
<dbReference type="Gene3D" id="1.10.555.10">
    <property type="entry name" value="Rho GTPase activation protein"/>
    <property type="match status" value="1"/>
</dbReference>
<keyword evidence="4" id="KW-0677">Repeat</keyword>
<feature type="domain" description="WW" evidence="9">
    <location>
        <begin position="64"/>
        <end position="91"/>
    </location>
</feature>
<dbReference type="InterPro" id="IPR038185">
    <property type="entry name" value="MyTH4_dom_sf"/>
</dbReference>
<dbReference type="STRING" id="8840.ENSAPLP00000002941"/>
<feature type="compositionally biased region" description="Basic and acidic residues" evidence="8">
    <location>
        <begin position="526"/>
        <end position="539"/>
    </location>
</feature>
<dbReference type="GO" id="GO:0005737">
    <property type="term" value="C:cytoplasm"/>
    <property type="evidence" value="ECO:0007669"/>
    <property type="project" value="TreeGrafter"/>
</dbReference>
<dbReference type="Gene3D" id="2.20.70.10">
    <property type="match status" value="1"/>
</dbReference>
<keyword evidence="3" id="KW-0597">Phosphoprotein</keyword>
<dbReference type="InterPro" id="IPR008936">
    <property type="entry name" value="Rho_GTPase_activation_prot"/>
</dbReference>
<feature type="domain" description="Rho-GAP" evidence="10">
    <location>
        <begin position="812"/>
        <end position="1002"/>
    </location>
</feature>
<protein>
    <recommendedName>
        <fullName evidence="7">Rho GTPase-activating protein 39</fullName>
    </recommendedName>
</protein>
<feature type="region of interest" description="Disordered" evidence="8">
    <location>
        <begin position="381"/>
        <end position="433"/>
    </location>
</feature>
<dbReference type="GO" id="GO:0005856">
    <property type="term" value="C:cytoskeleton"/>
    <property type="evidence" value="ECO:0007669"/>
    <property type="project" value="InterPro"/>
</dbReference>
<feature type="compositionally biased region" description="Polar residues" evidence="8">
    <location>
        <begin position="383"/>
        <end position="407"/>
    </location>
</feature>
<feature type="compositionally biased region" description="Low complexity" evidence="8">
    <location>
        <begin position="547"/>
        <end position="561"/>
    </location>
</feature>
<dbReference type="InterPro" id="IPR036020">
    <property type="entry name" value="WW_dom_sf"/>
</dbReference>
<dbReference type="GO" id="GO:0007165">
    <property type="term" value="P:signal transduction"/>
    <property type="evidence" value="ECO:0007669"/>
    <property type="project" value="InterPro"/>
</dbReference>
<evidence type="ECO:0000256" key="7">
    <source>
        <dbReference type="ARBA" id="ARBA00070269"/>
    </source>
</evidence>
<dbReference type="InterPro" id="IPR001202">
    <property type="entry name" value="WW_dom"/>
</dbReference>
<dbReference type="SMART" id="SM00324">
    <property type="entry name" value="RhoGAP"/>
    <property type="match status" value="1"/>
</dbReference>
<evidence type="ECO:0000256" key="3">
    <source>
        <dbReference type="ARBA" id="ARBA00022553"/>
    </source>
</evidence>
<evidence type="ECO:0000259" key="11">
    <source>
        <dbReference type="PROSITE" id="PS51016"/>
    </source>
</evidence>
<keyword evidence="5" id="KW-0007">Acetylation</keyword>
<name>U3I6S0_ANAPP</name>
<dbReference type="Ensembl" id="ENSAPLT00000003535.2">
    <property type="protein sequence ID" value="ENSAPLP00000002941.2"/>
    <property type="gene ID" value="ENSAPLG00000003465.2"/>
</dbReference>
<evidence type="ECO:0000256" key="6">
    <source>
        <dbReference type="ARBA" id="ARBA00023242"/>
    </source>
</evidence>
<dbReference type="Gene3D" id="1.25.40.530">
    <property type="entry name" value="MyTH4 domain"/>
    <property type="match status" value="1"/>
</dbReference>